<keyword evidence="5 6" id="KW-0482">Metalloprotease</keyword>
<dbReference type="InterPro" id="IPR001915">
    <property type="entry name" value="Peptidase_M48"/>
</dbReference>
<evidence type="ECO:0000256" key="3">
    <source>
        <dbReference type="ARBA" id="ARBA00022801"/>
    </source>
</evidence>
<gene>
    <name evidence="9" type="ORF">JF535_12005</name>
</gene>
<evidence type="ECO:0000256" key="1">
    <source>
        <dbReference type="ARBA" id="ARBA00022670"/>
    </source>
</evidence>
<reference evidence="9 10" key="1">
    <citation type="submission" date="2020-12" db="EMBL/GenBank/DDBJ databases">
        <title>Oil enriched cultivation method for isolating marine PHA-producing bacteria.</title>
        <authorList>
            <person name="Zheng W."/>
            <person name="Yu S."/>
            <person name="Huang Y."/>
        </authorList>
    </citation>
    <scope>NUCLEOTIDE SEQUENCE [LARGE SCALE GENOMIC DNA]</scope>
    <source>
        <strain evidence="9 10">SN0-2</strain>
    </source>
</reference>
<keyword evidence="7" id="KW-1133">Transmembrane helix</keyword>
<keyword evidence="2" id="KW-0479">Metal-binding</keyword>
<accession>A0ABS3E8E8</accession>
<dbReference type="InterPro" id="IPR052173">
    <property type="entry name" value="Beta-lactam_resp_regulator"/>
</dbReference>
<evidence type="ECO:0000313" key="10">
    <source>
        <dbReference type="Proteomes" id="UP000664293"/>
    </source>
</evidence>
<evidence type="ECO:0000256" key="2">
    <source>
        <dbReference type="ARBA" id="ARBA00022723"/>
    </source>
</evidence>
<evidence type="ECO:0000256" key="5">
    <source>
        <dbReference type="ARBA" id="ARBA00023049"/>
    </source>
</evidence>
<dbReference type="Pfam" id="PF01435">
    <property type="entry name" value="Peptidase_M48"/>
    <property type="match status" value="1"/>
</dbReference>
<evidence type="ECO:0000256" key="6">
    <source>
        <dbReference type="RuleBase" id="RU003983"/>
    </source>
</evidence>
<feature type="transmembrane region" description="Helical" evidence="7">
    <location>
        <begin position="291"/>
        <end position="315"/>
    </location>
</feature>
<dbReference type="EMBL" id="JAEKJR010000002">
    <property type="protein sequence ID" value="MBN8431577.1"/>
    <property type="molecule type" value="Genomic_DNA"/>
</dbReference>
<dbReference type="PANTHER" id="PTHR34978">
    <property type="entry name" value="POSSIBLE SENSOR-TRANSDUCER PROTEIN BLAR"/>
    <property type="match status" value="1"/>
</dbReference>
<dbReference type="Gene3D" id="3.30.2010.10">
    <property type="entry name" value="Metalloproteases ('zincins'), catalytic domain"/>
    <property type="match status" value="1"/>
</dbReference>
<keyword evidence="4 6" id="KW-0862">Zinc</keyword>
<comment type="caution">
    <text evidence="9">The sequence shown here is derived from an EMBL/GenBank/DDBJ whole genome shotgun (WGS) entry which is preliminary data.</text>
</comment>
<comment type="cofactor">
    <cofactor evidence="6">
        <name>Zn(2+)</name>
        <dbReference type="ChEBI" id="CHEBI:29105"/>
    </cofactor>
    <text evidence="6">Binds 1 zinc ion per subunit.</text>
</comment>
<evidence type="ECO:0000256" key="4">
    <source>
        <dbReference type="ARBA" id="ARBA00022833"/>
    </source>
</evidence>
<feature type="transmembrane region" description="Helical" evidence="7">
    <location>
        <begin position="6"/>
        <end position="32"/>
    </location>
</feature>
<dbReference type="RefSeq" id="WP_207002394.1">
    <property type="nucleotide sequence ID" value="NZ_JAEKJR010000002.1"/>
</dbReference>
<keyword evidence="1 6" id="KW-0645">Protease</keyword>
<evidence type="ECO:0000259" key="8">
    <source>
        <dbReference type="Pfam" id="PF01435"/>
    </source>
</evidence>
<evidence type="ECO:0000256" key="7">
    <source>
        <dbReference type="SAM" id="Phobius"/>
    </source>
</evidence>
<dbReference type="Proteomes" id="UP000664293">
    <property type="component" value="Unassembled WGS sequence"/>
</dbReference>
<keyword evidence="3 6" id="KW-0378">Hydrolase</keyword>
<comment type="similarity">
    <text evidence="6">Belongs to the peptidase M48 family.</text>
</comment>
<sequence length="321" mass="35389">MILGQAALWLNLLTIAALCLFVGVLAVSAVCLVVSRFPSFSMRLSTGARRPLLWSAVVLPWLAAGSAATLLVFPDALGERTASLAHWHHIYAFNIYSWHGLSALGFLALTGVMLARSCVRAYRHLAQLQLLLQVCEHETDDTSIIHSPRAQAFTSGLLRPQVFFTSGLRDGVSDDEFAVVRMHEEAHVRRLDPLQKLLFALLAGFFPGSQRNYLNRQMMLCMEQCADEQVCRSGWSETFVAQTLVKVTRLSNGMPAAKASSALCCHFAADQLNARIHYLLADDKGRSFSPLLVGILFIFLSGCCLFSVDALHHAIETLFSH</sequence>
<protein>
    <submittedName>
        <fullName evidence="9">M56 family metallopeptidase</fullName>
    </submittedName>
</protein>
<feature type="domain" description="Peptidase M48" evidence="8">
    <location>
        <begin position="144"/>
        <end position="201"/>
    </location>
</feature>
<keyword evidence="7" id="KW-0812">Transmembrane</keyword>
<dbReference type="CDD" id="cd07326">
    <property type="entry name" value="M56_BlaR1_MecR1_like"/>
    <property type="match status" value="1"/>
</dbReference>
<keyword evidence="7" id="KW-0472">Membrane</keyword>
<evidence type="ECO:0000313" key="9">
    <source>
        <dbReference type="EMBL" id="MBN8431577.1"/>
    </source>
</evidence>
<proteinExistence type="inferred from homology"/>
<organism evidence="9 10">
    <name type="scientific">Microbulbifer salipaludis</name>
    <dbReference type="NCBI Taxonomy" id="187980"/>
    <lineage>
        <taxon>Bacteria</taxon>
        <taxon>Pseudomonadati</taxon>
        <taxon>Pseudomonadota</taxon>
        <taxon>Gammaproteobacteria</taxon>
        <taxon>Cellvibrionales</taxon>
        <taxon>Microbulbiferaceae</taxon>
        <taxon>Microbulbifer</taxon>
    </lineage>
</organism>
<dbReference type="PANTHER" id="PTHR34978:SF3">
    <property type="entry name" value="SLR0241 PROTEIN"/>
    <property type="match status" value="1"/>
</dbReference>
<name>A0ABS3E8E8_9GAMM</name>
<feature type="transmembrane region" description="Helical" evidence="7">
    <location>
        <begin position="93"/>
        <end position="115"/>
    </location>
</feature>
<keyword evidence="10" id="KW-1185">Reference proteome</keyword>
<feature type="transmembrane region" description="Helical" evidence="7">
    <location>
        <begin position="52"/>
        <end position="73"/>
    </location>
</feature>